<reference evidence="24" key="1">
    <citation type="journal article" date="2020" name="Stud. Mycol.">
        <title>101 Dothideomycetes genomes: a test case for predicting lifestyles and emergence of pathogens.</title>
        <authorList>
            <person name="Haridas S."/>
            <person name="Albert R."/>
            <person name="Binder M."/>
            <person name="Bloem J."/>
            <person name="Labutti K."/>
            <person name="Salamov A."/>
            <person name="Andreopoulos B."/>
            <person name="Baker S."/>
            <person name="Barry K."/>
            <person name="Bills G."/>
            <person name="Bluhm B."/>
            <person name="Cannon C."/>
            <person name="Castanera R."/>
            <person name="Culley D."/>
            <person name="Daum C."/>
            <person name="Ezra D."/>
            <person name="Gonzalez J."/>
            <person name="Henrissat B."/>
            <person name="Kuo A."/>
            <person name="Liang C."/>
            <person name="Lipzen A."/>
            <person name="Lutzoni F."/>
            <person name="Magnuson J."/>
            <person name="Mondo S."/>
            <person name="Nolan M."/>
            <person name="Ohm R."/>
            <person name="Pangilinan J."/>
            <person name="Park H.-J."/>
            <person name="Ramirez L."/>
            <person name="Alfaro M."/>
            <person name="Sun H."/>
            <person name="Tritt A."/>
            <person name="Yoshinaga Y."/>
            <person name="Zwiers L.-H."/>
            <person name="Turgeon B."/>
            <person name="Goodwin S."/>
            <person name="Spatafora J."/>
            <person name="Crous P."/>
            <person name="Grigoriev I."/>
        </authorList>
    </citation>
    <scope>NUCLEOTIDE SEQUENCE</scope>
    <source>
        <strain evidence="24">CBS 130266</strain>
    </source>
</reference>
<dbReference type="EC" id="2.7.11.1" evidence="4 18"/>
<evidence type="ECO:0000256" key="13">
    <source>
        <dbReference type="ARBA" id="ARBA00022801"/>
    </source>
</evidence>
<feature type="domain" description="RIO kinase" evidence="23">
    <location>
        <begin position="83"/>
        <end position="347"/>
    </location>
</feature>
<evidence type="ECO:0000256" key="21">
    <source>
        <dbReference type="PIRSR" id="PIRSR038147-3"/>
    </source>
</evidence>
<evidence type="ECO:0000256" key="7">
    <source>
        <dbReference type="ARBA" id="ARBA00022517"/>
    </source>
</evidence>
<feature type="compositionally biased region" description="Basic and acidic residues" evidence="22">
    <location>
        <begin position="454"/>
        <end position="482"/>
    </location>
</feature>
<dbReference type="InterPro" id="IPR000687">
    <property type="entry name" value="RIO_kinase"/>
</dbReference>
<dbReference type="Pfam" id="PF01163">
    <property type="entry name" value="RIO1"/>
    <property type="match status" value="1"/>
</dbReference>
<dbReference type="InterPro" id="IPR051272">
    <property type="entry name" value="RIO-type_Ser/Thr_kinase"/>
</dbReference>
<evidence type="ECO:0000256" key="14">
    <source>
        <dbReference type="ARBA" id="ARBA00022840"/>
    </source>
</evidence>
<evidence type="ECO:0000256" key="18">
    <source>
        <dbReference type="PIRNR" id="PIRNR038147"/>
    </source>
</evidence>
<evidence type="ECO:0000256" key="11">
    <source>
        <dbReference type="ARBA" id="ARBA00022741"/>
    </source>
</evidence>
<comment type="cofactor">
    <cofactor evidence="1 21">
        <name>Mg(2+)</name>
        <dbReference type="ChEBI" id="CHEBI:18420"/>
    </cofactor>
</comment>
<evidence type="ECO:0000256" key="12">
    <source>
        <dbReference type="ARBA" id="ARBA00022777"/>
    </source>
</evidence>
<accession>A0A9P4TSQ2</accession>
<dbReference type="GO" id="GO:0005524">
    <property type="term" value="F:ATP binding"/>
    <property type="evidence" value="ECO:0007669"/>
    <property type="project" value="UniProtKB-KW"/>
</dbReference>
<keyword evidence="25" id="KW-1185">Reference proteome</keyword>
<dbReference type="GO" id="GO:0016787">
    <property type="term" value="F:hydrolase activity"/>
    <property type="evidence" value="ECO:0007669"/>
    <property type="project" value="UniProtKB-KW"/>
</dbReference>
<feature type="compositionally biased region" description="Acidic residues" evidence="22">
    <location>
        <begin position="431"/>
        <end position="453"/>
    </location>
</feature>
<feature type="region of interest" description="Disordered" evidence="22">
    <location>
        <begin position="66"/>
        <end position="91"/>
    </location>
</feature>
<dbReference type="EMBL" id="MU007132">
    <property type="protein sequence ID" value="KAF2418027.1"/>
    <property type="molecule type" value="Genomic_DNA"/>
</dbReference>
<proteinExistence type="inferred from homology"/>
<dbReference type="PANTHER" id="PTHR45723">
    <property type="entry name" value="SERINE/THREONINE-PROTEIN KINASE RIO1"/>
    <property type="match status" value="1"/>
</dbReference>
<feature type="region of interest" description="Disordered" evidence="22">
    <location>
        <begin position="424"/>
        <end position="507"/>
    </location>
</feature>
<name>A0A9P4TSQ2_9PEZI</name>
<dbReference type="InterPro" id="IPR011009">
    <property type="entry name" value="Kinase-like_dom_sf"/>
</dbReference>
<comment type="catalytic activity">
    <reaction evidence="16 18">
        <text>L-threonyl-[protein] + ATP = O-phospho-L-threonyl-[protein] + ADP + H(+)</text>
        <dbReference type="Rhea" id="RHEA:46608"/>
        <dbReference type="Rhea" id="RHEA-COMP:11060"/>
        <dbReference type="Rhea" id="RHEA-COMP:11605"/>
        <dbReference type="ChEBI" id="CHEBI:15378"/>
        <dbReference type="ChEBI" id="CHEBI:30013"/>
        <dbReference type="ChEBI" id="CHEBI:30616"/>
        <dbReference type="ChEBI" id="CHEBI:61977"/>
        <dbReference type="ChEBI" id="CHEBI:456216"/>
        <dbReference type="EC" id="2.7.11.1"/>
    </reaction>
</comment>
<evidence type="ECO:0000256" key="19">
    <source>
        <dbReference type="PIRSR" id="PIRSR038147-1"/>
    </source>
</evidence>
<feature type="compositionally biased region" description="Polar residues" evidence="22">
    <location>
        <begin position="69"/>
        <end position="79"/>
    </location>
</feature>
<comment type="catalytic activity">
    <reaction evidence="17 18">
        <text>L-seryl-[protein] + ATP = O-phospho-L-seryl-[protein] + ADP + H(+)</text>
        <dbReference type="Rhea" id="RHEA:17989"/>
        <dbReference type="Rhea" id="RHEA-COMP:9863"/>
        <dbReference type="Rhea" id="RHEA-COMP:11604"/>
        <dbReference type="ChEBI" id="CHEBI:15378"/>
        <dbReference type="ChEBI" id="CHEBI:29999"/>
        <dbReference type="ChEBI" id="CHEBI:30616"/>
        <dbReference type="ChEBI" id="CHEBI:83421"/>
        <dbReference type="ChEBI" id="CHEBI:456216"/>
        <dbReference type="EC" id="2.7.11.1"/>
    </reaction>
</comment>
<dbReference type="SMART" id="SM00090">
    <property type="entry name" value="RIO"/>
    <property type="match status" value="1"/>
</dbReference>
<organism evidence="24 25">
    <name type="scientific">Tothia fuscella</name>
    <dbReference type="NCBI Taxonomy" id="1048955"/>
    <lineage>
        <taxon>Eukaryota</taxon>
        <taxon>Fungi</taxon>
        <taxon>Dikarya</taxon>
        <taxon>Ascomycota</taxon>
        <taxon>Pezizomycotina</taxon>
        <taxon>Dothideomycetes</taxon>
        <taxon>Pleosporomycetidae</taxon>
        <taxon>Venturiales</taxon>
        <taxon>Cylindrosympodiaceae</taxon>
        <taxon>Tothia</taxon>
    </lineage>
</organism>
<dbReference type="GO" id="GO:0004674">
    <property type="term" value="F:protein serine/threonine kinase activity"/>
    <property type="evidence" value="ECO:0007669"/>
    <property type="project" value="UniProtKB-KW"/>
</dbReference>
<dbReference type="GO" id="GO:0005737">
    <property type="term" value="C:cytoplasm"/>
    <property type="evidence" value="ECO:0007669"/>
    <property type="project" value="UniProtKB-SubCell"/>
</dbReference>
<keyword evidence="7" id="KW-0690">Ribosome biogenesis</keyword>
<evidence type="ECO:0000256" key="20">
    <source>
        <dbReference type="PIRSR" id="PIRSR038147-2"/>
    </source>
</evidence>
<evidence type="ECO:0000256" key="5">
    <source>
        <dbReference type="ARBA" id="ARBA00016038"/>
    </source>
</evidence>
<dbReference type="SUPFAM" id="SSF56112">
    <property type="entry name" value="Protein kinase-like (PK-like)"/>
    <property type="match status" value="1"/>
</dbReference>
<evidence type="ECO:0000313" key="25">
    <source>
        <dbReference type="Proteomes" id="UP000800235"/>
    </source>
</evidence>
<keyword evidence="11 18" id="KW-0547">Nucleotide-binding</keyword>
<dbReference type="InterPro" id="IPR017407">
    <property type="entry name" value="Ser/Thr_kinase_Rio1"/>
</dbReference>
<feature type="compositionally biased region" description="Basic residues" evidence="22">
    <location>
        <begin position="483"/>
        <end position="495"/>
    </location>
</feature>
<keyword evidence="10" id="KW-0479">Metal-binding</keyword>
<feature type="compositionally biased region" description="Basic and acidic residues" evidence="22">
    <location>
        <begin position="80"/>
        <end position="91"/>
    </location>
</feature>
<evidence type="ECO:0000256" key="2">
    <source>
        <dbReference type="ARBA" id="ARBA00004496"/>
    </source>
</evidence>
<dbReference type="Gene3D" id="1.10.510.10">
    <property type="entry name" value="Transferase(Phosphotransferase) domain 1"/>
    <property type="match status" value="1"/>
</dbReference>
<dbReference type="InterPro" id="IPR018934">
    <property type="entry name" value="RIO_dom"/>
</dbReference>
<keyword evidence="9 18" id="KW-0808">Transferase</keyword>
<evidence type="ECO:0000313" key="24">
    <source>
        <dbReference type="EMBL" id="KAF2418027.1"/>
    </source>
</evidence>
<dbReference type="OrthoDB" id="205248at2759"/>
<dbReference type="FunFam" id="3.30.200.20:FF:000148">
    <property type="entry name" value="Serine/threonine-protein kinase RIO1"/>
    <property type="match status" value="1"/>
</dbReference>
<evidence type="ECO:0000256" key="3">
    <source>
        <dbReference type="ARBA" id="ARBA00009196"/>
    </source>
</evidence>
<dbReference type="Proteomes" id="UP000800235">
    <property type="component" value="Unassembled WGS sequence"/>
</dbReference>
<evidence type="ECO:0000256" key="8">
    <source>
        <dbReference type="ARBA" id="ARBA00022527"/>
    </source>
</evidence>
<comment type="similarity">
    <text evidence="3 18">Belongs to the protein kinase superfamily. RIO-type Ser/Thr kinase family.</text>
</comment>
<keyword evidence="12 18" id="KW-0418">Kinase</keyword>
<comment type="caution">
    <text evidence="24">The sequence shown here is derived from an EMBL/GenBank/DDBJ whole genome shotgun (WGS) entry which is preliminary data.</text>
</comment>
<dbReference type="CDD" id="cd05147">
    <property type="entry name" value="RIO1_euk"/>
    <property type="match status" value="1"/>
</dbReference>
<evidence type="ECO:0000256" key="10">
    <source>
        <dbReference type="ARBA" id="ARBA00022723"/>
    </source>
</evidence>
<evidence type="ECO:0000259" key="23">
    <source>
        <dbReference type="SMART" id="SM00090"/>
    </source>
</evidence>
<evidence type="ECO:0000256" key="6">
    <source>
        <dbReference type="ARBA" id="ARBA00022490"/>
    </source>
</evidence>
<dbReference type="GO" id="GO:0046872">
    <property type="term" value="F:metal ion binding"/>
    <property type="evidence" value="ECO:0007669"/>
    <property type="project" value="UniProtKB-KW"/>
</dbReference>
<evidence type="ECO:0000256" key="17">
    <source>
        <dbReference type="ARBA" id="ARBA00048679"/>
    </source>
</evidence>
<gene>
    <name evidence="24" type="ORF">EJ08DRAFT_673556</name>
</gene>
<evidence type="ECO:0000256" key="4">
    <source>
        <dbReference type="ARBA" id="ARBA00012513"/>
    </source>
</evidence>
<feature type="binding site" evidence="20">
    <location>
        <position position="162"/>
    </location>
    <ligand>
        <name>ATP</name>
        <dbReference type="ChEBI" id="CHEBI:30616"/>
    </ligand>
</feature>
<feature type="active site" description="4-aspartylphosphate intermediate" evidence="19">
    <location>
        <position position="301"/>
    </location>
</feature>
<evidence type="ECO:0000256" key="1">
    <source>
        <dbReference type="ARBA" id="ARBA00001946"/>
    </source>
</evidence>
<evidence type="ECO:0000256" key="22">
    <source>
        <dbReference type="SAM" id="MobiDB-lite"/>
    </source>
</evidence>
<evidence type="ECO:0000256" key="16">
    <source>
        <dbReference type="ARBA" id="ARBA00047899"/>
    </source>
</evidence>
<comment type="subcellular location">
    <subcellularLocation>
        <location evidence="2">Cytoplasm</location>
    </subcellularLocation>
</comment>
<dbReference type="GO" id="GO:0042254">
    <property type="term" value="P:ribosome biogenesis"/>
    <property type="evidence" value="ECO:0007669"/>
    <property type="project" value="UniProtKB-KW"/>
</dbReference>
<feature type="binding site" evidence="21">
    <location>
        <position position="289"/>
    </location>
    <ligand>
        <name>Mg(2+)</name>
        <dbReference type="ChEBI" id="CHEBI:18420"/>
    </ligand>
</feature>
<evidence type="ECO:0000256" key="15">
    <source>
        <dbReference type="ARBA" id="ARBA00022842"/>
    </source>
</evidence>
<feature type="binding site" evidence="20">
    <location>
        <position position="234"/>
    </location>
    <ligand>
        <name>ATP</name>
        <dbReference type="ChEBI" id="CHEBI:30616"/>
    </ligand>
</feature>
<keyword evidence="8 18" id="KW-0723">Serine/threonine-protein kinase</keyword>
<keyword evidence="13" id="KW-0378">Hydrolase</keyword>
<dbReference type="PROSITE" id="PS01245">
    <property type="entry name" value="RIO1"/>
    <property type="match status" value="1"/>
</dbReference>
<protein>
    <recommendedName>
        <fullName evidence="5 18">Serine/threonine-protein kinase RIO1</fullName>
        <ecNumber evidence="4 18">2.7.11.1</ecNumber>
    </recommendedName>
</protein>
<keyword evidence="15" id="KW-0460">Magnesium</keyword>
<feature type="binding site" evidence="21">
    <location>
        <position position="301"/>
    </location>
    <ligand>
        <name>Mg(2+)</name>
        <dbReference type="ChEBI" id="CHEBI:18420"/>
    </ligand>
</feature>
<feature type="active site" description="Proton acceptor" evidence="19">
    <location>
        <position position="284"/>
    </location>
</feature>
<dbReference type="AlphaFoldDB" id="A0A9P4TSQ2"/>
<keyword evidence="14 18" id="KW-0067">ATP-binding</keyword>
<dbReference type="PIRSF" id="PIRSF038147">
    <property type="entry name" value="Ser/Thr_PK_RIO1"/>
    <property type="match status" value="1"/>
</dbReference>
<sequence length="507" mass="58884">MAMVEIERSFTRDSELDVSALARHGHTWSIYLHWLIHAWHFRRPHIRRKRSQNQNLSKLAAKIRLDDVQQPSASNSNANKTRDRSDRATTEQVLDPKTRMLLLQMINRNIVSEINGCISTGKEANVYHAVTYPEPEATDATNNTDGGATLSAQTKPLHRAIKVYKTSILVFKDREKYITGDYRFHHGYQKSSNRAMVKLWAEKEMRNLKRIHAAGIPCPEPLHLRLHVLVMGFLGDKKGYPAPRLKDVTFEGDEDAQAKWRDCYITVIGYMRRMYQVCKLVHGDLSEYNMLWLEDTPYFIDVSQSVEHDHPRSLEFLRMDIKNVNDYFRRKGVDTLSERTLYIFVTTPNGSTELDGMRETVEGVYAKRTQLSEEEAKKEEQDDEVFRQEFIPQNLDQVYDIERDAEKIGQGDGDDLIYRSNLLADGKTPDEDQDDEEDDTDSDDTGEDGEWEERDPGRPRGKKHVDPDEKKSHKQLVKEEKREKRKTKMPKHLKKQLINGSAKPRKK</sequence>
<feature type="binding site" evidence="20">
    <location>
        <position position="232"/>
    </location>
    <ligand>
        <name>ATP</name>
        <dbReference type="ChEBI" id="CHEBI:30616"/>
    </ligand>
</feature>
<dbReference type="Gene3D" id="3.30.200.20">
    <property type="entry name" value="Phosphorylase Kinase, domain 1"/>
    <property type="match status" value="1"/>
</dbReference>
<dbReference type="InterPro" id="IPR018935">
    <property type="entry name" value="RIO_kinase_CS"/>
</dbReference>
<keyword evidence="6" id="KW-0963">Cytoplasm</keyword>
<evidence type="ECO:0000256" key="9">
    <source>
        <dbReference type="ARBA" id="ARBA00022679"/>
    </source>
</evidence>